<evidence type="ECO:0000313" key="3">
    <source>
        <dbReference type="Proteomes" id="UP001596001"/>
    </source>
</evidence>
<keyword evidence="3" id="KW-1185">Reference proteome</keyword>
<dbReference type="Gene3D" id="3.40.250.10">
    <property type="entry name" value="Rhodanese-like domain"/>
    <property type="match status" value="1"/>
</dbReference>
<dbReference type="InterPro" id="IPR036873">
    <property type="entry name" value="Rhodanese-like_dom_sf"/>
</dbReference>
<protein>
    <submittedName>
        <fullName evidence="2">Rhodanese-like domain-containing protein</fullName>
    </submittedName>
</protein>
<dbReference type="InterPro" id="IPR001763">
    <property type="entry name" value="Rhodanese-like_dom"/>
</dbReference>
<proteinExistence type="predicted"/>
<dbReference type="InterPro" id="IPR052367">
    <property type="entry name" value="Thiosulfate_ST/Rhodanese-like"/>
</dbReference>
<organism evidence="2 3">
    <name type="scientific">Giesbergeria sinuosa</name>
    <dbReference type="NCBI Taxonomy" id="80883"/>
    <lineage>
        <taxon>Bacteria</taxon>
        <taxon>Pseudomonadati</taxon>
        <taxon>Pseudomonadota</taxon>
        <taxon>Betaproteobacteria</taxon>
        <taxon>Burkholderiales</taxon>
        <taxon>Comamonadaceae</taxon>
        <taxon>Giesbergeria</taxon>
    </lineage>
</organism>
<dbReference type="PROSITE" id="PS50206">
    <property type="entry name" value="RHODANESE_3"/>
    <property type="match status" value="1"/>
</dbReference>
<dbReference type="PANTHER" id="PTHR45431:SF3">
    <property type="entry name" value="RHODANESE-LIKE DOMAIN-CONTAINING PROTEIN 15, CHLOROPLASTIC"/>
    <property type="match status" value="1"/>
</dbReference>
<dbReference type="Pfam" id="PF00581">
    <property type="entry name" value="Rhodanese"/>
    <property type="match status" value="1"/>
</dbReference>
<dbReference type="RefSeq" id="WP_382430316.1">
    <property type="nucleotide sequence ID" value="NZ_JBHSHJ010000002.1"/>
</dbReference>
<dbReference type="CDD" id="cd00158">
    <property type="entry name" value="RHOD"/>
    <property type="match status" value="1"/>
</dbReference>
<dbReference type="Proteomes" id="UP001596001">
    <property type="component" value="Unassembled WGS sequence"/>
</dbReference>
<dbReference type="SMART" id="SM00450">
    <property type="entry name" value="RHOD"/>
    <property type="match status" value="1"/>
</dbReference>
<evidence type="ECO:0000259" key="1">
    <source>
        <dbReference type="PROSITE" id="PS50206"/>
    </source>
</evidence>
<gene>
    <name evidence="2" type="ORF">ACFO6X_04105</name>
</gene>
<name>A0ABV9QBA5_9BURK</name>
<dbReference type="EMBL" id="JBHSHJ010000002">
    <property type="protein sequence ID" value="MFC4788168.1"/>
    <property type="molecule type" value="Genomic_DNA"/>
</dbReference>
<evidence type="ECO:0000313" key="2">
    <source>
        <dbReference type="EMBL" id="MFC4788168.1"/>
    </source>
</evidence>
<dbReference type="PANTHER" id="PTHR45431">
    <property type="entry name" value="RHODANESE-LIKE DOMAIN-CONTAINING PROTEIN 15, CHLOROPLASTIC"/>
    <property type="match status" value="1"/>
</dbReference>
<feature type="domain" description="Rhodanese" evidence="1">
    <location>
        <begin position="6"/>
        <end position="95"/>
    </location>
</feature>
<accession>A0ABV9QBA5</accession>
<sequence>MQNRIDVENCLLVDVRSPGEFAAGHVAGAINVPLDRLTQEAAHTLPDKNRPLLVYCLSGARSGMAVQWLQQTGYAQAINGGGVSTVALQLGRAVQRL</sequence>
<reference evidence="3" key="1">
    <citation type="journal article" date="2019" name="Int. J. Syst. Evol. Microbiol.">
        <title>The Global Catalogue of Microorganisms (GCM) 10K type strain sequencing project: providing services to taxonomists for standard genome sequencing and annotation.</title>
        <authorList>
            <consortium name="The Broad Institute Genomics Platform"/>
            <consortium name="The Broad Institute Genome Sequencing Center for Infectious Disease"/>
            <person name="Wu L."/>
            <person name="Ma J."/>
        </authorList>
    </citation>
    <scope>NUCLEOTIDE SEQUENCE [LARGE SCALE GENOMIC DNA]</scope>
    <source>
        <strain evidence="3">CCUG 49452</strain>
    </source>
</reference>
<comment type="caution">
    <text evidence="2">The sequence shown here is derived from an EMBL/GenBank/DDBJ whole genome shotgun (WGS) entry which is preliminary data.</text>
</comment>
<dbReference type="SUPFAM" id="SSF52821">
    <property type="entry name" value="Rhodanese/Cell cycle control phosphatase"/>
    <property type="match status" value="1"/>
</dbReference>